<sequence length="81" mass="9502">MKLFKVHFSKGKAHSPQQILVSQFRMERNCNELGELKWLIVFAEDQETAIELATKNYQNLSLTLVKYSRDSYKAYLQDFVA</sequence>
<accession>A0A7X0J8C7</accession>
<evidence type="ECO:0000313" key="1">
    <source>
        <dbReference type="EMBL" id="MBB6502177.1"/>
    </source>
</evidence>
<gene>
    <name evidence="1" type="ORF">HDF25_004354</name>
</gene>
<dbReference type="AlphaFoldDB" id="A0A7X0J8C7"/>
<comment type="caution">
    <text evidence="1">The sequence shown here is derived from an EMBL/GenBank/DDBJ whole genome shotgun (WGS) entry which is preliminary data.</text>
</comment>
<evidence type="ECO:0000313" key="2">
    <source>
        <dbReference type="Proteomes" id="UP000521017"/>
    </source>
</evidence>
<protein>
    <submittedName>
        <fullName evidence="1">Uncharacterized protein</fullName>
    </submittedName>
</protein>
<proteinExistence type="predicted"/>
<dbReference type="Proteomes" id="UP000521017">
    <property type="component" value="Unassembled WGS sequence"/>
</dbReference>
<organism evidence="1 2">
    <name type="scientific">Pedobacter cryoconitis</name>
    <dbReference type="NCBI Taxonomy" id="188932"/>
    <lineage>
        <taxon>Bacteria</taxon>
        <taxon>Pseudomonadati</taxon>
        <taxon>Bacteroidota</taxon>
        <taxon>Sphingobacteriia</taxon>
        <taxon>Sphingobacteriales</taxon>
        <taxon>Sphingobacteriaceae</taxon>
        <taxon>Pedobacter</taxon>
    </lineage>
</organism>
<dbReference type="EMBL" id="JACHCC010000012">
    <property type="protein sequence ID" value="MBB6502177.1"/>
    <property type="molecule type" value="Genomic_DNA"/>
</dbReference>
<reference evidence="1 2" key="1">
    <citation type="submission" date="2020-08" db="EMBL/GenBank/DDBJ databases">
        <title>Genomic Encyclopedia of Type Strains, Phase IV (KMG-V): Genome sequencing to study the core and pangenomes of soil and plant-associated prokaryotes.</title>
        <authorList>
            <person name="Whitman W."/>
        </authorList>
    </citation>
    <scope>NUCLEOTIDE SEQUENCE [LARGE SCALE GENOMIC DNA]</scope>
    <source>
        <strain evidence="1 2">M2T3</strain>
    </source>
</reference>
<name>A0A7X0J8C7_9SPHI</name>
<dbReference type="RefSeq" id="WP_184628434.1">
    <property type="nucleotide sequence ID" value="NZ_JACHCC010000012.1"/>
</dbReference>